<dbReference type="AlphaFoldDB" id="A0A0G1RVL5"/>
<name>A0A0G1RVL5_9BACT</name>
<comment type="caution">
    <text evidence="1">The sequence shown here is derived from an EMBL/GenBank/DDBJ whole genome shotgun (WGS) entry which is preliminary data.</text>
</comment>
<proteinExistence type="predicted"/>
<reference evidence="1 2" key="1">
    <citation type="journal article" date="2015" name="Nature">
        <title>rRNA introns, odd ribosomes, and small enigmatic genomes across a large radiation of phyla.</title>
        <authorList>
            <person name="Brown C.T."/>
            <person name="Hug L.A."/>
            <person name="Thomas B.C."/>
            <person name="Sharon I."/>
            <person name="Castelle C.J."/>
            <person name="Singh A."/>
            <person name="Wilkins M.J."/>
            <person name="Williams K.H."/>
            <person name="Banfield J.F."/>
        </authorList>
    </citation>
    <scope>NUCLEOTIDE SEQUENCE [LARGE SCALE GENOMIC DNA]</scope>
</reference>
<dbReference type="PATRIC" id="fig|1618371.3.peg.630"/>
<protein>
    <submittedName>
        <fullName evidence="1">Uncharacterized protein</fullName>
    </submittedName>
</protein>
<gene>
    <name evidence="1" type="ORF">UX85_C0004G0047</name>
</gene>
<evidence type="ECO:0000313" key="1">
    <source>
        <dbReference type="EMBL" id="KKU61126.1"/>
    </source>
</evidence>
<dbReference type="EMBL" id="LCNT01000004">
    <property type="protein sequence ID" value="KKU61126.1"/>
    <property type="molecule type" value="Genomic_DNA"/>
</dbReference>
<dbReference type="Proteomes" id="UP000033860">
    <property type="component" value="Unassembled WGS sequence"/>
</dbReference>
<evidence type="ECO:0000313" key="2">
    <source>
        <dbReference type="Proteomes" id="UP000033860"/>
    </source>
</evidence>
<sequence>MWIQAPDIGSEKTRDRIIHMGNDKVLFIDSVDNLFPSSKDPDEVAETVKLLKDLAQKGEGPIVIANIHDPYLVKREIKTTHLPLRDQILGDTGLFSDTKQHFVVEDRFVNEKAMSVAVKRLIGQADIHASWATFIQLELEKHEVNKHSETTFALSLLKKDSMPGSLKKSYVLGSEDEVRTWFNDAIEDARKVGEEFYRAYYEPDSESEAFKGLVRFDVS</sequence>
<organism evidence="1 2">
    <name type="scientific">Candidatus Beckwithbacteria bacterium GW2011_GWB1_47_15</name>
    <dbReference type="NCBI Taxonomy" id="1618371"/>
    <lineage>
        <taxon>Bacteria</taxon>
        <taxon>Candidatus Beckwithiibacteriota</taxon>
    </lineage>
</organism>
<accession>A0A0G1RVL5</accession>